<feature type="compositionally biased region" description="Basic and acidic residues" evidence="1">
    <location>
        <begin position="48"/>
        <end position="68"/>
    </location>
</feature>
<feature type="region of interest" description="Disordered" evidence="1">
    <location>
        <begin position="38"/>
        <end position="68"/>
    </location>
</feature>
<dbReference type="InParanoid" id="B9TEV3"/>
<reference evidence="3" key="1">
    <citation type="journal article" date="2010" name="Nat. Biotechnol.">
        <title>Draft genome sequence of the oilseed species Ricinus communis.</title>
        <authorList>
            <person name="Chan A.P."/>
            <person name="Crabtree J."/>
            <person name="Zhao Q."/>
            <person name="Lorenzi H."/>
            <person name="Orvis J."/>
            <person name="Puiu D."/>
            <person name="Melake-Berhan A."/>
            <person name="Jones K.M."/>
            <person name="Redman J."/>
            <person name="Chen G."/>
            <person name="Cahoon E.B."/>
            <person name="Gedil M."/>
            <person name="Stanke M."/>
            <person name="Haas B.J."/>
            <person name="Wortman J.R."/>
            <person name="Fraser-Liggett C.M."/>
            <person name="Ravel J."/>
            <person name="Rabinowicz P.D."/>
        </authorList>
    </citation>
    <scope>NUCLEOTIDE SEQUENCE [LARGE SCALE GENOMIC DNA]</scope>
    <source>
        <strain evidence="3">cv. Hale</strain>
    </source>
</reference>
<sequence>MFSPPSLCQAGFVGSSSTKVQAGAVRERQLAGADAAARRARSAVLLPDQRRGDRAGLPRRDPRAVQHR</sequence>
<organism evidence="2 3">
    <name type="scientific">Ricinus communis</name>
    <name type="common">Castor bean</name>
    <dbReference type="NCBI Taxonomy" id="3988"/>
    <lineage>
        <taxon>Eukaryota</taxon>
        <taxon>Viridiplantae</taxon>
        <taxon>Streptophyta</taxon>
        <taxon>Embryophyta</taxon>
        <taxon>Tracheophyta</taxon>
        <taxon>Spermatophyta</taxon>
        <taxon>Magnoliopsida</taxon>
        <taxon>eudicotyledons</taxon>
        <taxon>Gunneridae</taxon>
        <taxon>Pentapetalae</taxon>
        <taxon>rosids</taxon>
        <taxon>fabids</taxon>
        <taxon>Malpighiales</taxon>
        <taxon>Euphorbiaceae</taxon>
        <taxon>Acalyphoideae</taxon>
        <taxon>Acalypheae</taxon>
        <taxon>Ricinus</taxon>
    </lineage>
</organism>
<evidence type="ECO:0000256" key="1">
    <source>
        <dbReference type="SAM" id="MobiDB-lite"/>
    </source>
</evidence>
<dbReference type="EMBL" id="EQ979304">
    <property type="protein sequence ID" value="EEF25613.1"/>
    <property type="molecule type" value="Genomic_DNA"/>
</dbReference>
<accession>B9TEV3</accession>
<feature type="region of interest" description="Disordered" evidence="1">
    <location>
        <begin position="1"/>
        <end position="20"/>
    </location>
</feature>
<proteinExistence type="predicted"/>
<dbReference type="AlphaFoldDB" id="B9TEV3"/>
<evidence type="ECO:0000313" key="2">
    <source>
        <dbReference type="EMBL" id="EEF25613.1"/>
    </source>
</evidence>
<protein>
    <submittedName>
        <fullName evidence="2">Uncharacterized protein</fullName>
    </submittedName>
</protein>
<gene>
    <name evidence="2" type="ORF">RCOM_1824830</name>
</gene>
<dbReference type="Proteomes" id="UP000008311">
    <property type="component" value="Unassembled WGS sequence"/>
</dbReference>
<evidence type="ECO:0000313" key="3">
    <source>
        <dbReference type="Proteomes" id="UP000008311"/>
    </source>
</evidence>
<keyword evidence="3" id="KW-1185">Reference proteome</keyword>
<name>B9TEV3_RICCO</name>